<keyword evidence="3" id="KW-1185">Reference proteome</keyword>
<name>A0A9P5Q7X8_9AGAR</name>
<feature type="compositionally biased region" description="Basic residues" evidence="1">
    <location>
        <begin position="136"/>
        <end position="145"/>
    </location>
</feature>
<protein>
    <submittedName>
        <fullName evidence="2">Uncharacterized protein</fullName>
    </submittedName>
</protein>
<sequence>MAATAPPVRLLFDPEVDESDDVLSMALFAIVLGNMADAEGGVVTCVEENEEVETVDDDEEVETVDDEDDEVVVTVDDDDKDATLVLDKAVVAFAVVPTGRVLIIVIVSGPVKDAESMVSVMALESRRRFRIKPRAAGKCRGRSSRIKNGPYRGDTNDARTQRQIARTTESEPTSRVRNDKGIEK</sequence>
<evidence type="ECO:0000313" key="2">
    <source>
        <dbReference type="EMBL" id="KAF9076325.1"/>
    </source>
</evidence>
<feature type="region of interest" description="Disordered" evidence="1">
    <location>
        <begin position="136"/>
        <end position="184"/>
    </location>
</feature>
<organism evidence="2 3">
    <name type="scientific">Rhodocollybia butyracea</name>
    <dbReference type="NCBI Taxonomy" id="206335"/>
    <lineage>
        <taxon>Eukaryota</taxon>
        <taxon>Fungi</taxon>
        <taxon>Dikarya</taxon>
        <taxon>Basidiomycota</taxon>
        <taxon>Agaricomycotina</taxon>
        <taxon>Agaricomycetes</taxon>
        <taxon>Agaricomycetidae</taxon>
        <taxon>Agaricales</taxon>
        <taxon>Marasmiineae</taxon>
        <taxon>Omphalotaceae</taxon>
        <taxon>Rhodocollybia</taxon>
    </lineage>
</organism>
<evidence type="ECO:0000313" key="3">
    <source>
        <dbReference type="Proteomes" id="UP000772434"/>
    </source>
</evidence>
<accession>A0A9P5Q7X8</accession>
<reference evidence="2" key="1">
    <citation type="submission" date="2020-11" db="EMBL/GenBank/DDBJ databases">
        <authorList>
            <consortium name="DOE Joint Genome Institute"/>
            <person name="Ahrendt S."/>
            <person name="Riley R."/>
            <person name="Andreopoulos W."/>
            <person name="Labutti K."/>
            <person name="Pangilinan J."/>
            <person name="Ruiz-Duenas F.J."/>
            <person name="Barrasa J.M."/>
            <person name="Sanchez-Garcia M."/>
            <person name="Camarero S."/>
            <person name="Miyauchi S."/>
            <person name="Serrano A."/>
            <person name="Linde D."/>
            <person name="Babiker R."/>
            <person name="Drula E."/>
            <person name="Ayuso-Fernandez I."/>
            <person name="Pacheco R."/>
            <person name="Padilla G."/>
            <person name="Ferreira P."/>
            <person name="Barriuso J."/>
            <person name="Kellner H."/>
            <person name="Castanera R."/>
            <person name="Alfaro M."/>
            <person name="Ramirez L."/>
            <person name="Pisabarro A.G."/>
            <person name="Kuo A."/>
            <person name="Tritt A."/>
            <person name="Lipzen A."/>
            <person name="He G."/>
            <person name="Yan M."/>
            <person name="Ng V."/>
            <person name="Cullen D."/>
            <person name="Martin F."/>
            <person name="Rosso M.-N."/>
            <person name="Henrissat B."/>
            <person name="Hibbett D."/>
            <person name="Martinez A.T."/>
            <person name="Grigoriev I.V."/>
        </authorList>
    </citation>
    <scope>NUCLEOTIDE SEQUENCE</scope>
    <source>
        <strain evidence="2">AH 40177</strain>
    </source>
</reference>
<dbReference type="AlphaFoldDB" id="A0A9P5Q7X8"/>
<evidence type="ECO:0000256" key="1">
    <source>
        <dbReference type="SAM" id="MobiDB-lite"/>
    </source>
</evidence>
<proteinExistence type="predicted"/>
<feature type="compositionally biased region" description="Basic and acidic residues" evidence="1">
    <location>
        <begin position="168"/>
        <end position="184"/>
    </location>
</feature>
<dbReference type="Proteomes" id="UP000772434">
    <property type="component" value="Unassembled WGS sequence"/>
</dbReference>
<comment type="caution">
    <text evidence="2">The sequence shown here is derived from an EMBL/GenBank/DDBJ whole genome shotgun (WGS) entry which is preliminary data.</text>
</comment>
<dbReference type="EMBL" id="JADNRY010000007">
    <property type="protein sequence ID" value="KAF9076325.1"/>
    <property type="molecule type" value="Genomic_DNA"/>
</dbReference>
<gene>
    <name evidence="2" type="ORF">BDP27DRAFT_1358309</name>
</gene>